<feature type="binding site" evidence="8">
    <location>
        <position position="5"/>
    </location>
    <ligand>
        <name>Mg(2+)</name>
        <dbReference type="ChEBI" id="CHEBI:18420"/>
    </ligand>
</feature>
<dbReference type="CDD" id="cd18762">
    <property type="entry name" value="PIN_MtVapC3-like"/>
    <property type="match status" value="1"/>
</dbReference>
<name>A0ABM9I806_9GAMM</name>
<dbReference type="Gene3D" id="3.40.50.1010">
    <property type="entry name" value="5'-nuclease"/>
    <property type="match status" value="1"/>
</dbReference>
<evidence type="ECO:0000256" key="3">
    <source>
        <dbReference type="ARBA" id="ARBA00022722"/>
    </source>
</evidence>
<comment type="function">
    <text evidence="8">Toxic component of a toxin-antitoxin (TA) system. An RNase.</text>
</comment>
<proteinExistence type="inferred from homology"/>
<dbReference type="InterPro" id="IPR029060">
    <property type="entry name" value="PIN-like_dom_sf"/>
</dbReference>
<dbReference type="PANTHER" id="PTHR33653">
    <property type="entry name" value="RIBONUCLEASE VAPC2"/>
    <property type="match status" value="1"/>
</dbReference>
<feature type="domain" description="PIN" evidence="9">
    <location>
        <begin position="2"/>
        <end position="124"/>
    </location>
</feature>
<dbReference type="InterPro" id="IPR002716">
    <property type="entry name" value="PIN_dom"/>
</dbReference>
<dbReference type="InterPro" id="IPR050556">
    <property type="entry name" value="Type_II_TA_system_RNase"/>
</dbReference>
<protein>
    <recommendedName>
        <fullName evidence="8">Ribonuclease VapC</fullName>
        <shortName evidence="8">RNase VapC</shortName>
        <ecNumber evidence="8">3.1.-.-</ecNumber>
    </recommendedName>
    <alternativeName>
        <fullName evidence="8">Toxin VapC</fullName>
    </alternativeName>
</protein>
<dbReference type="HAMAP" id="MF_00265">
    <property type="entry name" value="VapC_Nob1"/>
    <property type="match status" value="1"/>
</dbReference>
<dbReference type="InterPro" id="IPR022907">
    <property type="entry name" value="VapC_family"/>
</dbReference>
<keyword evidence="3 8" id="KW-0540">Nuclease</keyword>
<evidence type="ECO:0000256" key="4">
    <source>
        <dbReference type="ARBA" id="ARBA00022723"/>
    </source>
</evidence>
<dbReference type="PANTHER" id="PTHR33653:SF1">
    <property type="entry name" value="RIBONUCLEASE VAPC2"/>
    <property type="match status" value="1"/>
</dbReference>
<evidence type="ECO:0000256" key="8">
    <source>
        <dbReference type="HAMAP-Rule" id="MF_00265"/>
    </source>
</evidence>
<evidence type="ECO:0000256" key="6">
    <source>
        <dbReference type="ARBA" id="ARBA00022842"/>
    </source>
</evidence>
<dbReference type="GO" id="GO:0016787">
    <property type="term" value="F:hydrolase activity"/>
    <property type="evidence" value="ECO:0007669"/>
    <property type="project" value="UniProtKB-KW"/>
</dbReference>
<feature type="binding site" evidence="8">
    <location>
        <position position="98"/>
    </location>
    <ligand>
        <name>Mg(2+)</name>
        <dbReference type="ChEBI" id="CHEBI:18420"/>
    </ligand>
</feature>
<dbReference type="SUPFAM" id="SSF88723">
    <property type="entry name" value="PIN domain-like"/>
    <property type="match status" value="1"/>
</dbReference>
<dbReference type="Pfam" id="PF01850">
    <property type="entry name" value="PIN"/>
    <property type="match status" value="1"/>
</dbReference>
<sequence>MYLVDTSVWIDLLRQSENRATEQFRRILDGGVPYGLCSLIYQEVLRAARRDEDFERLQEYLSSQRFYHPKDTLSTYAEAARIYFRCRREGITIRSTADCLIARIAIEHDLILLHNDRDFEQIADVADVVKDLNLA</sequence>
<dbReference type="RefSeq" id="WP_317963493.1">
    <property type="nucleotide sequence ID" value="NZ_OX458333.1"/>
</dbReference>
<evidence type="ECO:0000256" key="2">
    <source>
        <dbReference type="ARBA" id="ARBA00022649"/>
    </source>
</evidence>
<keyword evidence="2 8" id="KW-1277">Toxin-antitoxin system</keyword>
<reference evidence="10 11" key="1">
    <citation type="submission" date="2023-03" db="EMBL/GenBank/DDBJ databases">
        <authorList>
            <person name="Pearce D."/>
        </authorList>
    </citation>
    <scope>NUCLEOTIDE SEQUENCE [LARGE SCALE GENOMIC DNA]</scope>
    <source>
        <strain evidence="10">Msz</strain>
    </source>
</reference>
<keyword evidence="8" id="KW-0800">Toxin</keyword>
<evidence type="ECO:0000256" key="7">
    <source>
        <dbReference type="ARBA" id="ARBA00038093"/>
    </source>
</evidence>
<evidence type="ECO:0000256" key="1">
    <source>
        <dbReference type="ARBA" id="ARBA00001946"/>
    </source>
</evidence>
<gene>
    <name evidence="8 10" type="primary">vapC</name>
    <name evidence="10" type="ORF">MSZNOR_4467</name>
</gene>
<evidence type="ECO:0000256" key="5">
    <source>
        <dbReference type="ARBA" id="ARBA00022801"/>
    </source>
</evidence>
<dbReference type="EC" id="3.1.-.-" evidence="8"/>
<comment type="cofactor">
    <cofactor evidence="1 8">
        <name>Mg(2+)</name>
        <dbReference type="ChEBI" id="CHEBI:18420"/>
    </cofactor>
</comment>
<keyword evidence="6 8" id="KW-0460">Magnesium</keyword>
<dbReference type="Proteomes" id="UP001162030">
    <property type="component" value="Chromosome"/>
</dbReference>
<keyword evidence="4 8" id="KW-0479">Metal-binding</keyword>
<evidence type="ECO:0000313" key="11">
    <source>
        <dbReference type="Proteomes" id="UP001162030"/>
    </source>
</evidence>
<keyword evidence="5 8" id="KW-0378">Hydrolase</keyword>
<organism evidence="10 11">
    <name type="scientific">Methylocaldum szegediense</name>
    <dbReference type="NCBI Taxonomy" id="73780"/>
    <lineage>
        <taxon>Bacteria</taxon>
        <taxon>Pseudomonadati</taxon>
        <taxon>Pseudomonadota</taxon>
        <taxon>Gammaproteobacteria</taxon>
        <taxon>Methylococcales</taxon>
        <taxon>Methylococcaceae</taxon>
        <taxon>Methylocaldum</taxon>
    </lineage>
</organism>
<keyword evidence="11" id="KW-1185">Reference proteome</keyword>
<evidence type="ECO:0000259" key="9">
    <source>
        <dbReference type="Pfam" id="PF01850"/>
    </source>
</evidence>
<dbReference type="EMBL" id="OX458333">
    <property type="protein sequence ID" value="CAI8951827.1"/>
    <property type="molecule type" value="Genomic_DNA"/>
</dbReference>
<evidence type="ECO:0000313" key="10">
    <source>
        <dbReference type="EMBL" id="CAI8951827.1"/>
    </source>
</evidence>
<comment type="similarity">
    <text evidence="7 8">Belongs to the PINc/VapC protein family.</text>
</comment>
<accession>A0ABM9I806</accession>